<dbReference type="STRING" id="1117647.M5M_10505"/>
<dbReference type="RefSeq" id="WP_015047446.1">
    <property type="nucleotide sequence ID" value="NC_018868.3"/>
</dbReference>
<dbReference type="HOGENOM" id="CLU_1000759_0_0_6"/>
<feature type="domain" description="CEP76/DRC7 peptidase-like" evidence="1">
    <location>
        <begin position="158"/>
        <end position="261"/>
    </location>
</feature>
<dbReference type="eggNOG" id="COG3672">
    <property type="taxonomic scope" value="Bacteria"/>
</dbReference>
<dbReference type="EMBL" id="CP003746">
    <property type="protein sequence ID" value="AFU99282.1"/>
    <property type="molecule type" value="Genomic_DNA"/>
</dbReference>
<name>K4KZD5_SIMAS</name>
<evidence type="ECO:0000313" key="3">
    <source>
        <dbReference type="Proteomes" id="UP000000466"/>
    </source>
</evidence>
<protein>
    <recommendedName>
        <fullName evidence="1">CEP76/DRC7 peptidase-like domain-containing protein</fullName>
    </recommendedName>
</protein>
<evidence type="ECO:0000313" key="2">
    <source>
        <dbReference type="EMBL" id="AFU99282.1"/>
    </source>
</evidence>
<keyword evidence="3" id="KW-1185">Reference proteome</keyword>
<sequence length="278" mass="31475">MWRLLSLIAFMLVFVQALDNILPALPEESPLLPESAREQREWDAKLKGAMSLFAPDTGSKGPRDGEVELMANGKRVDSAGLRTLLGAEARKSAFFVYRFHGVESASASALGLDRQHHFVNAFLEGYSPFKTQNVFVPLAVLARKKTYMLDNLNHGGDEVWQTSRQAYWFTRGDCEDHAIALADWLIDMGEDARVALGTYKGGGHAWVVLIKEGQEYILEATQKNGVAGIKRYPLASLQPEYEPQFQFNRTRFWANLGSKQTTRYRGNHWLEKSRYHHL</sequence>
<evidence type="ECO:0000259" key="1">
    <source>
        <dbReference type="Pfam" id="PF24656"/>
    </source>
</evidence>
<dbReference type="Gene3D" id="3.10.620.30">
    <property type="match status" value="1"/>
</dbReference>
<dbReference type="OrthoDB" id="5726340at2"/>
<proteinExistence type="predicted"/>
<organism evidence="2 3">
    <name type="scientific">Simiduia agarivorans (strain DSM 21679 / JCM 13881 / BCRC 17597 / SA1)</name>
    <dbReference type="NCBI Taxonomy" id="1117647"/>
    <lineage>
        <taxon>Bacteria</taxon>
        <taxon>Pseudomonadati</taxon>
        <taxon>Pseudomonadota</taxon>
        <taxon>Gammaproteobacteria</taxon>
        <taxon>Cellvibrionales</taxon>
        <taxon>Cellvibrionaceae</taxon>
        <taxon>Simiduia</taxon>
    </lineage>
</organism>
<dbReference type="AlphaFoldDB" id="K4KZD5"/>
<dbReference type="InterPro" id="IPR056290">
    <property type="entry name" value="CEPT76/DRC7_peptidase-like_dom"/>
</dbReference>
<dbReference type="KEGG" id="saga:M5M_10505"/>
<gene>
    <name evidence="2" type="ordered locus">M5M_10505</name>
</gene>
<reference evidence="2 3" key="1">
    <citation type="journal article" date="2013" name="Genome Announc.">
        <title>Complete genome sequence of Simiduia agarivorans SA1(T), a marine bacterium able to degrade a variety of polysaccharides.</title>
        <authorList>
            <person name="Lin S.Y."/>
            <person name="Shieh W.Y."/>
            <person name="Chen J.S."/>
            <person name="Tang S.L."/>
        </authorList>
    </citation>
    <scope>NUCLEOTIDE SEQUENCE [LARGE SCALE GENOMIC DNA]</scope>
    <source>
        <strain evidence="3">DSM 21679 / JCM 13881 / BCRC 17597 / SA1</strain>
    </source>
</reference>
<accession>K4KZD5</accession>
<dbReference type="Pfam" id="PF24656">
    <property type="entry name" value="CEPT76_peptidase"/>
    <property type="match status" value="1"/>
</dbReference>
<dbReference type="Proteomes" id="UP000000466">
    <property type="component" value="Chromosome"/>
</dbReference>